<name>E1JYF8_SOLFR</name>
<dbReference type="Gene3D" id="1.25.40.10">
    <property type="entry name" value="Tetratricopeptide repeat domain"/>
    <property type="match status" value="5"/>
</dbReference>
<evidence type="ECO:0000313" key="5">
    <source>
        <dbReference type="EMBL" id="EFL50542.1"/>
    </source>
</evidence>
<keyword evidence="2 3" id="KW-0802">TPR repeat</keyword>
<organism evidence="5 6">
    <name type="scientific">Solidesulfovibrio fructosivorans JJ]</name>
    <dbReference type="NCBI Taxonomy" id="596151"/>
    <lineage>
        <taxon>Bacteria</taxon>
        <taxon>Pseudomonadati</taxon>
        <taxon>Thermodesulfobacteriota</taxon>
        <taxon>Desulfovibrionia</taxon>
        <taxon>Desulfovibrionales</taxon>
        <taxon>Desulfovibrionaceae</taxon>
        <taxon>Solidesulfovibrio</taxon>
    </lineage>
</organism>
<proteinExistence type="predicted"/>
<dbReference type="STRING" id="596151.DesfrDRAFT_2657"/>
<comment type="caution">
    <text evidence="5">The sequence shown here is derived from an EMBL/GenBank/DDBJ whole genome shotgun (WGS) entry which is preliminary data.</text>
</comment>
<evidence type="ECO:0000256" key="1">
    <source>
        <dbReference type="ARBA" id="ARBA00022737"/>
    </source>
</evidence>
<accession>E1JYF8</accession>
<dbReference type="EMBL" id="AECZ01000018">
    <property type="protein sequence ID" value="EFL50542.1"/>
    <property type="molecule type" value="Genomic_DNA"/>
</dbReference>
<reference evidence="5 6" key="1">
    <citation type="submission" date="2010-08" db="EMBL/GenBank/DDBJ databases">
        <title>The draft genome of Desulfovibrio fructosovorans JJ.</title>
        <authorList>
            <consortium name="US DOE Joint Genome Institute (JGI-PGF)"/>
            <person name="Lucas S."/>
            <person name="Copeland A."/>
            <person name="Lapidus A."/>
            <person name="Cheng J.-F."/>
            <person name="Bruce D."/>
            <person name="Goodwin L."/>
            <person name="Pitluck S."/>
            <person name="Land M.L."/>
            <person name="Hauser L."/>
            <person name="Chang Y.-J."/>
            <person name="Jeffries C."/>
            <person name="Wall J.D."/>
            <person name="Stahl D.A."/>
            <person name="Arkin A.P."/>
            <person name="Dehal P."/>
            <person name="Stolyar S.M."/>
            <person name="Hazen T.C."/>
            <person name="Woyke T.J."/>
        </authorList>
    </citation>
    <scope>NUCLEOTIDE SEQUENCE [LARGE SCALE GENOMIC DNA]</scope>
    <source>
        <strain evidence="5 6">JJ</strain>
    </source>
</reference>
<dbReference type="OrthoDB" id="5436718at2"/>
<dbReference type="Proteomes" id="UP000006250">
    <property type="component" value="Unassembled WGS sequence"/>
</dbReference>
<feature type="signal peptide" evidence="4">
    <location>
        <begin position="1"/>
        <end position="21"/>
    </location>
</feature>
<keyword evidence="1" id="KW-0677">Repeat</keyword>
<feature type="repeat" description="TPR" evidence="3">
    <location>
        <begin position="659"/>
        <end position="692"/>
    </location>
</feature>
<sequence length="1624" mass="178022" precursor="true">MRIRFLLLLTLLLAAPTLSLAADASVVTLLQQSQQAQARGQLDQALELVEKALSQDPAYPPLWTQKASLQIAKKDYAGAVDTLAVARKVEPDNVAANTLTLTALLRLDERSGGKDGDLVRYLAGVSEKISGALILDLLSRPDAKADLTRFLAAWKPAADQDRLVARLAAGYAAGDAAVMDELAEADDAGPRKDVLAALQFYAGKRMLGENNLALAQTLLEKALAGGYDQVAVTGELGWVFLNRGEPAKAADLWEKDWRNAPDVGRWASWIADARLAAKEYKKASGFLATSLQFDPKNPVLQGRYIMALRASDQDDAAAAFEDKLRNGPDQDGLHFGLALTAWNKGDFSVASGQMRRIKNRRPFRGQFIDLADAMTATIGKTGAPEKTVKEVEALTEGLDTRASILRDVGWRLWAAKRPDAALGIWKVALKEGLPADDPLLARVVPLLLEIGKQDAAMALLGTYAPEVSPLGLAWTLGAVNRWDLVGNVLKDKNYGPYGELLAALAALRNGQGDLALQKLHALAVLPADGLGQATVTGFNADGKLVRVALSPQLAGKLYLRIGRALVDAQLGDGFFFLTPPAWAKNLPPKAMGAILADAGKVLWDVGRIEEAATFLEAALADDPDRNEARLYLALARKRQGRSDDAERLLAEAIAKASPFDREYALGEFAALDGKENEALAHFRKALTLAPNDDRMRQRVISLLVAGNDFTTAREYADWYEARLAKDDRAVFGTAAVVRLEMGDPAGSESLYRDLLAREPNASDYLAGLGRALNRQTRYQETVDALGKAYAAKKSPVLGAIVCEALMGLGRYEDVVTEAARGLAAHPKDRELLRYAAEATEFTRDLPACEDYARRGLAIDPDSLNLQNLLGRALLDQEKFPEAKEQFEAMLAKNPDHLSSLRGLLSVYQLTGKEAEAYTVAKRLHAAAPDDAAASMKFAIAAAADHRFRPAYPTLEKLRAFGPGSGVLCLYYSDVRDADVPGKVRLSQMAAHLRALADRKGRFLSLAELAERPTGQAAREHKDTDTAPQMLLLVDRTDAAVLDKIDILLAEVGGKAVLVIGGESLVPGTPYLPDAAEVARLVGTGRWSLALTDHNPPYVTGPGGYAVPLWSVGGAARGVTDKAAMEARLTERLHALDPSGRLLGQTRPVFFYPGGNAPDELLVADAAARDAYTAVVDQHFPRAFNLAPEGFWTPMANPRLTAAKAVSPRLDVAGLEDYLNQADPMHQVSLELAKVYSWQEQLGQADNYFQEAKDLKAKPEDLAYNHAVNAYYEHDDPVAVRLAEKAVDLSPDSERAATQLFRAELRTRPRAEASMDTWWDSDNRRYWWYGLTGEVHPRDDLMVYVRAGRIEWSIDSYQRHGQMIKAVSNTLDNGYLDPQDAYNVFNSRHTQYLNGEDLTLGARWFFHPEYWIEAQGQLTQTDDDGPGTLPGGQITLHGPIAPKGAKLDGIWELQGAHERIDTVEAIYAQIMANRLSCITHTRILDFWDLFVSGHAISRTDGNKTGSVDGRLLRRLFEYPMFSVGYAFQFANSDRNPIEYWAPLDLATHLAYASFGYSPTRWYNLNGSLGYGPSRDRDNDWRNIWRVNAGMDITMKERLKLSLKYSYFSTPTYNLNEAWASISYIF</sequence>
<evidence type="ECO:0000256" key="2">
    <source>
        <dbReference type="ARBA" id="ARBA00022803"/>
    </source>
</evidence>
<evidence type="ECO:0000256" key="3">
    <source>
        <dbReference type="PROSITE-ProRule" id="PRU00339"/>
    </source>
</evidence>
<gene>
    <name evidence="5" type="ORF">DesfrDRAFT_2657</name>
</gene>
<dbReference type="InterPro" id="IPR019734">
    <property type="entry name" value="TPR_rpt"/>
</dbReference>
<dbReference type="PANTHER" id="PTHR45586">
    <property type="entry name" value="TPR REPEAT-CONTAINING PROTEIN PA4667"/>
    <property type="match status" value="1"/>
</dbReference>
<dbReference type="SUPFAM" id="SSF48452">
    <property type="entry name" value="TPR-like"/>
    <property type="match status" value="5"/>
</dbReference>
<keyword evidence="6" id="KW-1185">Reference proteome</keyword>
<dbReference type="Pfam" id="PF14559">
    <property type="entry name" value="TPR_19"/>
    <property type="match status" value="1"/>
</dbReference>
<dbReference type="PANTHER" id="PTHR45586:SF1">
    <property type="entry name" value="LIPOPOLYSACCHARIDE ASSEMBLY PROTEIN B"/>
    <property type="match status" value="1"/>
</dbReference>
<dbReference type="Pfam" id="PF13432">
    <property type="entry name" value="TPR_16"/>
    <property type="match status" value="4"/>
</dbReference>
<dbReference type="InterPro" id="IPR011990">
    <property type="entry name" value="TPR-like_helical_dom_sf"/>
</dbReference>
<dbReference type="RefSeq" id="WP_005994612.1">
    <property type="nucleotide sequence ID" value="NZ_AECZ01000018.1"/>
</dbReference>
<dbReference type="InterPro" id="IPR051012">
    <property type="entry name" value="CellSynth/LPSAsmb/PSIAsmb"/>
</dbReference>
<protein>
    <submittedName>
        <fullName evidence="5">Tetratricopeptide TPR_2 repeat protein</fullName>
    </submittedName>
</protein>
<feature type="repeat" description="TPR" evidence="3">
    <location>
        <begin position="863"/>
        <end position="896"/>
    </location>
</feature>
<dbReference type="SMART" id="SM00028">
    <property type="entry name" value="TPR"/>
    <property type="match status" value="9"/>
</dbReference>
<keyword evidence="4" id="KW-0732">Signal</keyword>
<dbReference type="PROSITE" id="PS50005">
    <property type="entry name" value="TPR"/>
    <property type="match status" value="2"/>
</dbReference>
<dbReference type="eggNOG" id="COG0457">
    <property type="taxonomic scope" value="Bacteria"/>
</dbReference>
<feature type="chain" id="PRO_5003148240" evidence="4">
    <location>
        <begin position="22"/>
        <end position="1624"/>
    </location>
</feature>
<evidence type="ECO:0000313" key="6">
    <source>
        <dbReference type="Proteomes" id="UP000006250"/>
    </source>
</evidence>
<evidence type="ECO:0000256" key="4">
    <source>
        <dbReference type="SAM" id="SignalP"/>
    </source>
</evidence>